<evidence type="ECO:0000259" key="3">
    <source>
        <dbReference type="Pfam" id="PF05368"/>
    </source>
</evidence>
<dbReference type="CDD" id="cd05251">
    <property type="entry name" value="NmrA_like_SDR_a"/>
    <property type="match status" value="1"/>
</dbReference>
<dbReference type="InterPro" id="IPR051164">
    <property type="entry name" value="NmrA-like_oxidored"/>
</dbReference>
<accession>A0A4U1G9H1</accession>
<sequence>MSQKKIIVVFGATGAQGGGLAHAILNDSNSEFAVRAVTRDPNSDKAKALAKMGAEVVSGNVDDMESMKRALAGAYGAYFVTFFWDHFSPEKEMAEAKNMAAAAKEAGLKHVIWSTLEDVRKWVPLDDDSMPTLQGNYKVPHFDGKGAADQYFIDAGVPVTFMLASYYWDNLIYFGMGPKKDKDGKLAITFPMGDKKMAGIAAADIGKCAYGIFKKGPELIGKRIGIAGDQLSCTEMAKELSKALATEVSYNDISPDQYRSLGFPGADDLGNMFQFYRDFDEVCNGVRDVKYSKVLNPELQSFDMWLEANANRIPLE</sequence>
<dbReference type="EMBL" id="SWDX01000009">
    <property type="protein sequence ID" value="TKC57662.1"/>
    <property type="molecule type" value="Genomic_DNA"/>
</dbReference>
<organism evidence="4 5">
    <name type="scientific">Pedobacter hiemivivus</name>
    <dbReference type="NCBI Taxonomy" id="2530454"/>
    <lineage>
        <taxon>Bacteria</taxon>
        <taxon>Pseudomonadati</taxon>
        <taxon>Bacteroidota</taxon>
        <taxon>Sphingobacteriia</taxon>
        <taxon>Sphingobacteriales</taxon>
        <taxon>Sphingobacteriaceae</taxon>
        <taxon>Pedobacter</taxon>
    </lineage>
</organism>
<dbReference type="Gene3D" id="3.90.25.10">
    <property type="entry name" value="UDP-galactose 4-epimerase, domain 1"/>
    <property type="match status" value="1"/>
</dbReference>
<evidence type="ECO:0000256" key="2">
    <source>
        <dbReference type="ARBA" id="ARBA00022857"/>
    </source>
</evidence>
<proteinExistence type="inferred from homology"/>
<reference evidence="4 5" key="1">
    <citation type="submission" date="2019-04" db="EMBL/GenBank/DDBJ databases">
        <title>Pedobacter sp. RP-1-16 sp. nov., isolated from Arctic soil.</title>
        <authorList>
            <person name="Dahal R.H."/>
            <person name="Kim D.-U."/>
        </authorList>
    </citation>
    <scope>NUCLEOTIDE SEQUENCE [LARGE SCALE GENOMIC DNA]</scope>
    <source>
        <strain evidence="4 5">RP-1-16</strain>
    </source>
</reference>
<evidence type="ECO:0000256" key="1">
    <source>
        <dbReference type="ARBA" id="ARBA00006328"/>
    </source>
</evidence>
<evidence type="ECO:0000313" key="5">
    <source>
        <dbReference type="Proteomes" id="UP000309594"/>
    </source>
</evidence>
<comment type="caution">
    <text evidence="4">The sequence shown here is derived from an EMBL/GenBank/DDBJ whole genome shotgun (WGS) entry which is preliminary data.</text>
</comment>
<name>A0A4U1G9H1_9SPHI</name>
<dbReference type="AlphaFoldDB" id="A0A4U1G9H1"/>
<comment type="similarity">
    <text evidence="1">Belongs to the NmrA-type oxidoreductase family.</text>
</comment>
<feature type="domain" description="NmrA-like" evidence="3">
    <location>
        <begin position="3"/>
        <end position="295"/>
    </location>
</feature>
<dbReference type="Pfam" id="PF05368">
    <property type="entry name" value="NmrA"/>
    <property type="match status" value="1"/>
</dbReference>
<dbReference type="InterPro" id="IPR008030">
    <property type="entry name" value="NmrA-like"/>
</dbReference>
<dbReference type="PANTHER" id="PTHR42748">
    <property type="entry name" value="NITROGEN METABOLITE REPRESSION PROTEIN NMRA FAMILY MEMBER"/>
    <property type="match status" value="1"/>
</dbReference>
<dbReference type="PANTHER" id="PTHR42748:SF7">
    <property type="entry name" value="NMRA LIKE REDOX SENSOR 1-RELATED"/>
    <property type="match status" value="1"/>
</dbReference>
<dbReference type="Gene3D" id="3.40.50.720">
    <property type="entry name" value="NAD(P)-binding Rossmann-like Domain"/>
    <property type="match status" value="1"/>
</dbReference>
<dbReference type="RefSeq" id="WP_136881587.1">
    <property type="nucleotide sequence ID" value="NZ_SWDX01000009.1"/>
</dbReference>
<dbReference type="Proteomes" id="UP000309594">
    <property type="component" value="Unassembled WGS sequence"/>
</dbReference>
<gene>
    <name evidence="4" type="ORF">FBD94_20520</name>
</gene>
<dbReference type="SUPFAM" id="SSF51735">
    <property type="entry name" value="NAD(P)-binding Rossmann-fold domains"/>
    <property type="match status" value="1"/>
</dbReference>
<keyword evidence="2" id="KW-0521">NADP</keyword>
<dbReference type="InterPro" id="IPR036291">
    <property type="entry name" value="NAD(P)-bd_dom_sf"/>
</dbReference>
<protein>
    <submittedName>
        <fullName evidence="4">NmrA/HSCARG family protein</fullName>
    </submittedName>
</protein>
<evidence type="ECO:0000313" key="4">
    <source>
        <dbReference type="EMBL" id="TKC57662.1"/>
    </source>
</evidence>